<evidence type="ECO:0000256" key="1">
    <source>
        <dbReference type="ARBA" id="ARBA00022737"/>
    </source>
</evidence>
<gene>
    <name evidence="5" type="ORF">OCBIM_22032663mg</name>
</gene>
<dbReference type="CDD" id="cd01670">
    <property type="entry name" value="Death"/>
    <property type="match status" value="1"/>
</dbReference>
<dbReference type="PROSITE" id="PS50297">
    <property type="entry name" value="ANK_REP_REGION"/>
    <property type="match status" value="1"/>
</dbReference>
<keyword evidence="1" id="KW-0677">Repeat</keyword>
<dbReference type="SMART" id="SM00248">
    <property type="entry name" value="ANK"/>
    <property type="match status" value="2"/>
</dbReference>
<dbReference type="Pfam" id="PF12796">
    <property type="entry name" value="Ank_2"/>
    <property type="match status" value="1"/>
</dbReference>
<evidence type="ECO:0000313" key="5">
    <source>
        <dbReference type="EMBL" id="KOF76981.1"/>
    </source>
</evidence>
<protein>
    <recommendedName>
        <fullName evidence="4">Death domain-containing protein</fullName>
    </recommendedName>
</protein>
<reference evidence="5" key="1">
    <citation type="submission" date="2015-07" db="EMBL/GenBank/DDBJ databases">
        <title>MeaNS - Measles Nucleotide Surveillance Program.</title>
        <authorList>
            <person name="Tran T."/>
            <person name="Druce J."/>
        </authorList>
    </citation>
    <scope>NUCLEOTIDE SEQUENCE</scope>
    <source>
        <strain evidence="5">UCB-OBI-ISO-001</strain>
        <tissue evidence="5">Gonad</tissue>
    </source>
</reference>
<proteinExistence type="predicted"/>
<evidence type="ECO:0000256" key="2">
    <source>
        <dbReference type="ARBA" id="ARBA00023043"/>
    </source>
</evidence>
<organism evidence="5">
    <name type="scientific">Octopus bimaculoides</name>
    <name type="common">California two-spotted octopus</name>
    <dbReference type="NCBI Taxonomy" id="37653"/>
    <lineage>
        <taxon>Eukaryota</taxon>
        <taxon>Metazoa</taxon>
        <taxon>Spiralia</taxon>
        <taxon>Lophotrochozoa</taxon>
        <taxon>Mollusca</taxon>
        <taxon>Cephalopoda</taxon>
        <taxon>Coleoidea</taxon>
        <taxon>Octopodiformes</taxon>
        <taxon>Octopoda</taxon>
        <taxon>Incirrata</taxon>
        <taxon>Octopodidae</taxon>
        <taxon>Octopus</taxon>
    </lineage>
</organism>
<dbReference type="SUPFAM" id="SSF47986">
    <property type="entry name" value="DEATH domain"/>
    <property type="match status" value="1"/>
</dbReference>
<dbReference type="PANTHER" id="PTHR24171">
    <property type="entry name" value="ANKYRIN REPEAT DOMAIN-CONTAINING PROTEIN 39-RELATED"/>
    <property type="match status" value="1"/>
</dbReference>
<dbReference type="OrthoDB" id="5946465at2759"/>
<name>A0A0L8GIZ8_OCTBM</name>
<keyword evidence="2 3" id="KW-0040">ANK repeat</keyword>
<dbReference type="KEGG" id="obi:106876519"/>
<dbReference type="EMBL" id="KQ421628">
    <property type="protein sequence ID" value="KOF76981.1"/>
    <property type="molecule type" value="Genomic_DNA"/>
</dbReference>
<dbReference type="AlphaFoldDB" id="A0A0L8GIZ8"/>
<dbReference type="PROSITE" id="PS50017">
    <property type="entry name" value="DEATH_DOMAIN"/>
    <property type="match status" value="1"/>
</dbReference>
<dbReference type="PROSITE" id="PS50088">
    <property type="entry name" value="ANK_REPEAT"/>
    <property type="match status" value="1"/>
</dbReference>
<dbReference type="STRING" id="37653.A0A0L8GIZ8"/>
<feature type="repeat" description="ANK" evidence="3">
    <location>
        <begin position="20"/>
        <end position="52"/>
    </location>
</feature>
<dbReference type="InterPro" id="IPR011029">
    <property type="entry name" value="DEATH-like_dom_sf"/>
</dbReference>
<dbReference type="Gene3D" id="1.10.533.10">
    <property type="entry name" value="Death Domain, Fas"/>
    <property type="match status" value="1"/>
</dbReference>
<dbReference type="Pfam" id="PF00531">
    <property type="entry name" value="Death"/>
    <property type="match status" value="1"/>
</dbReference>
<sequence>MVELLLSQDQIQLNIQDYDDKQTPLHHAVSNGHVGLIHALVSKGADVNVGDMYGVTSLHLALKKRKFESETKHIEALDKCCLKLGLVKEARLSAAVVVSYLAEQGADLYCRNIYNTKPIDLIEDKDLKWKLKELYPPRLENPLCSDSHGSEHEVTDSQKLDDKDILIIAKLLANTWRQVGIFLGLKSTQLENIRSDNPFDIEEQCFQMLRRWFLSS</sequence>
<accession>A0A0L8GIZ8</accession>
<dbReference type="SUPFAM" id="SSF48403">
    <property type="entry name" value="Ankyrin repeat"/>
    <property type="match status" value="1"/>
</dbReference>
<dbReference type="Gene3D" id="1.25.40.20">
    <property type="entry name" value="Ankyrin repeat-containing domain"/>
    <property type="match status" value="1"/>
</dbReference>
<dbReference type="GO" id="GO:0007165">
    <property type="term" value="P:signal transduction"/>
    <property type="evidence" value="ECO:0007669"/>
    <property type="project" value="InterPro"/>
</dbReference>
<evidence type="ECO:0000259" key="4">
    <source>
        <dbReference type="PROSITE" id="PS50017"/>
    </source>
</evidence>
<evidence type="ECO:0000256" key="3">
    <source>
        <dbReference type="PROSITE-ProRule" id="PRU00023"/>
    </source>
</evidence>
<feature type="domain" description="Death" evidence="4">
    <location>
        <begin position="161"/>
        <end position="216"/>
    </location>
</feature>
<dbReference type="InterPro" id="IPR002110">
    <property type="entry name" value="Ankyrin_rpt"/>
</dbReference>
<dbReference type="InterPro" id="IPR000488">
    <property type="entry name" value="Death_dom"/>
</dbReference>
<dbReference type="InterPro" id="IPR036770">
    <property type="entry name" value="Ankyrin_rpt-contain_sf"/>
</dbReference>